<evidence type="ECO:0000259" key="1">
    <source>
        <dbReference type="PROSITE" id="PS51186"/>
    </source>
</evidence>
<dbReference type="PANTHER" id="PTHR43415">
    <property type="entry name" value="SPERMIDINE N(1)-ACETYLTRANSFERASE"/>
    <property type="match status" value="1"/>
</dbReference>
<dbReference type="RefSeq" id="WP_248551841.1">
    <property type="nucleotide sequence ID" value="NZ_JALPRK010000008.1"/>
</dbReference>
<dbReference type="InterPro" id="IPR016181">
    <property type="entry name" value="Acyl_CoA_acyltransferase"/>
</dbReference>
<dbReference type="SUPFAM" id="SSF55729">
    <property type="entry name" value="Acyl-CoA N-acyltransferases (Nat)"/>
    <property type="match status" value="1"/>
</dbReference>
<dbReference type="InterPro" id="IPR000182">
    <property type="entry name" value="GNAT_dom"/>
</dbReference>
<dbReference type="Pfam" id="PF13302">
    <property type="entry name" value="Acetyltransf_3"/>
    <property type="match status" value="1"/>
</dbReference>
<accession>A0A9X1XXD1</accession>
<gene>
    <name evidence="2" type="ORF">M0651_11245</name>
</gene>
<organism evidence="2 3">
    <name type="scientific">Paenibacillus mellifer</name>
    <dbReference type="NCBI Taxonomy" id="2937794"/>
    <lineage>
        <taxon>Bacteria</taxon>
        <taxon>Bacillati</taxon>
        <taxon>Bacillota</taxon>
        <taxon>Bacilli</taxon>
        <taxon>Bacillales</taxon>
        <taxon>Paenibacillaceae</taxon>
        <taxon>Paenibacillus</taxon>
    </lineage>
</organism>
<keyword evidence="3" id="KW-1185">Reference proteome</keyword>
<dbReference type="Proteomes" id="UP001139534">
    <property type="component" value="Unassembled WGS sequence"/>
</dbReference>
<dbReference type="EMBL" id="JALPRK010000008">
    <property type="protein sequence ID" value="MCK8487750.1"/>
    <property type="molecule type" value="Genomic_DNA"/>
</dbReference>
<dbReference type="Gene3D" id="3.40.630.30">
    <property type="match status" value="1"/>
</dbReference>
<dbReference type="PROSITE" id="PS51186">
    <property type="entry name" value="GNAT"/>
    <property type="match status" value="1"/>
</dbReference>
<reference evidence="2" key="1">
    <citation type="submission" date="2022-04" db="EMBL/GenBank/DDBJ databases">
        <authorList>
            <person name="Seo M.-J."/>
        </authorList>
    </citation>
    <scope>NUCLEOTIDE SEQUENCE</scope>
    <source>
        <strain evidence="2">MBLB2552</strain>
    </source>
</reference>
<dbReference type="PANTHER" id="PTHR43415:SF3">
    <property type="entry name" value="GNAT-FAMILY ACETYLTRANSFERASE"/>
    <property type="match status" value="1"/>
</dbReference>
<sequence>MPHLIGDEIILREYRDSDLDFIQQWVNDPEITSTLSDNFLYPHSRVETETFFRTMVEGKTSNKNFVIGAKDSLEYLGQIDLYRIDWKNRFASLAIVIGRKECLGKGYGTEAIRLLLKFAFEELNLNRIDLEVYEYNERAYKCYLKCGFKEEGRFRQKIYRVGRYWDSIFMSVLKSEFEQL</sequence>
<evidence type="ECO:0000313" key="3">
    <source>
        <dbReference type="Proteomes" id="UP001139534"/>
    </source>
</evidence>
<dbReference type="AlphaFoldDB" id="A0A9X1XXD1"/>
<feature type="domain" description="N-acetyltransferase" evidence="1">
    <location>
        <begin position="9"/>
        <end position="171"/>
    </location>
</feature>
<dbReference type="CDD" id="cd04301">
    <property type="entry name" value="NAT_SF"/>
    <property type="match status" value="1"/>
</dbReference>
<evidence type="ECO:0000313" key="2">
    <source>
        <dbReference type="EMBL" id="MCK8487750.1"/>
    </source>
</evidence>
<protein>
    <submittedName>
        <fullName evidence="2">GNAT family N-acetyltransferase</fullName>
    </submittedName>
</protein>
<dbReference type="GO" id="GO:0016747">
    <property type="term" value="F:acyltransferase activity, transferring groups other than amino-acyl groups"/>
    <property type="evidence" value="ECO:0007669"/>
    <property type="project" value="InterPro"/>
</dbReference>
<name>A0A9X1XXD1_9BACL</name>
<comment type="caution">
    <text evidence="2">The sequence shown here is derived from an EMBL/GenBank/DDBJ whole genome shotgun (WGS) entry which is preliminary data.</text>
</comment>
<proteinExistence type="predicted"/>